<reference evidence="2" key="1">
    <citation type="submission" date="2016-10" db="EMBL/GenBank/DDBJ databases">
        <authorList>
            <person name="Varghese N."/>
            <person name="Submissions S."/>
        </authorList>
    </citation>
    <scope>NUCLEOTIDE SEQUENCE [LARGE SCALE GENOMIC DNA]</scope>
    <source>
        <strain evidence="2">DUS833</strain>
    </source>
</reference>
<dbReference type="RefSeq" id="WP_176078963.1">
    <property type="nucleotide sequence ID" value="NZ_FNKX01000004.1"/>
</dbReference>
<protein>
    <submittedName>
        <fullName evidence="1">Uncharacterized protein</fullName>
    </submittedName>
</protein>
<dbReference type="AlphaFoldDB" id="A0A1H1KIX4"/>
<accession>A0A1H1KIX4</accession>
<dbReference type="Proteomes" id="UP000199365">
    <property type="component" value="Unassembled WGS sequence"/>
</dbReference>
<evidence type="ECO:0000313" key="1">
    <source>
        <dbReference type="EMBL" id="SDR62196.1"/>
    </source>
</evidence>
<keyword evidence="2" id="KW-1185">Reference proteome</keyword>
<name>A0A1H1KIX4_9BURK</name>
<gene>
    <name evidence="1" type="ORF">SAMN05445850_8155</name>
</gene>
<organism evidence="1 2">
    <name type="scientific">Paraburkholderia tuberum</name>
    <dbReference type="NCBI Taxonomy" id="157910"/>
    <lineage>
        <taxon>Bacteria</taxon>
        <taxon>Pseudomonadati</taxon>
        <taxon>Pseudomonadota</taxon>
        <taxon>Betaproteobacteria</taxon>
        <taxon>Burkholderiales</taxon>
        <taxon>Burkholderiaceae</taxon>
        <taxon>Paraburkholderia</taxon>
    </lineage>
</organism>
<sequence>MNILELAGNAGMLVVLDGRIGCTDYRSVHGTLDAFQRFVHALESALKNGEESDWSRCRGGLCAESSSSMKTWCRSATREALTLTWNAHMSAGHETGAGAGHAGSGS</sequence>
<evidence type="ECO:0000313" key="2">
    <source>
        <dbReference type="Proteomes" id="UP000199365"/>
    </source>
</evidence>
<proteinExistence type="predicted"/>
<dbReference type="EMBL" id="FNKX01000004">
    <property type="protein sequence ID" value="SDR62196.1"/>
    <property type="molecule type" value="Genomic_DNA"/>
</dbReference>